<dbReference type="GO" id="GO:0005886">
    <property type="term" value="C:plasma membrane"/>
    <property type="evidence" value="ECO:0007669"/>
    <property type="project" value="UniProtKB-SubCell"/>
</dbReference>
<evidence type="ECO:0000256" key="3">
    <source>
        <dbReference type="ARBA" id="ARBA00022692"/>
    </source>
</evidence>
<feature type="transmembrane region" description="Helical" evidence="8">
    <location>
        <begin position="467"/>
        <end position="488"/>
    </location>
</feature>
<keyword evidence="4 8" id="KW-1133">Transmembrane helix</keyword>
<dbReference type="OMA" id="QFISWTL"/>
<evidence type="ECO:0000256" key="1">
    <source>
        <dbReference type="ARBA" id="ARBA00004651"/>
    </source>
</evidence>
<name>E2AB48_CAMFO</name>
<dbReference type="FunCoup" id="E2AB48">
    <property type="interactions" value="40"/>
</dbReference>
<evidence type="ECO:0000256" key="2">
    <source>
        <dbReference type="ARBA" id="ARBA00022475"/>
    </source>
</evidence>
<evidence type="ECO:0000256" key="5">
    <source>
        <dbReference type="ARBA" id="ARBA00023136"/>
    </source>
</evidence>
<dbReference type="AlphaFoldDB" id="E2AB48"/>
<evidence type="ECO:0000256" key="6">
    <source>
        <dbReference type="ARBA" id="ARBA00023170"/>
    </source>
</evidence>
<evidence type="ECO:0008006" key="11">
    <source>
        <dbReference type="Google" id="ProtNLM"/>
    </source>
</evidence>
<evidence type="ECO:0000256" key="4">
    <source>
        <dbReference type="ARBA" id="ARBA00022989"/>
    </source>
</evidence>
<keyword evidence="7" id="KW-0325">Glycoprotein</keyword>
<keyword evidence="3 8" id="KW-0812">Transmembrane</keyword>
<sequence>MSAVSAIVTSLQRATDGRILWKTLAEDQNQREKSSKLISCAVPYIQEYFEFSDRISLLVSDTLDDAPTLIKLLINELPVSGTVYALSNAEPTDLLKTYDLSENVVILSKSAITLETNSSYFIDYCKGRCSVVIMLTNLLADEESFLIEARVIVEQMSLLQSMFKLAILALIEESVLLAGSIPIRVDELYVLAEPTLLGRCQQESTIRWQHFKTRSFNTSVVNAAMFRNFPYAYFTKKKDYLKFGGVEGSMVEEIASNMNLELNRDQIDWQNSTINAELYARLNNATDDLIFGGLLWDPNRKTVYMTSYGMVQIAWLIPIKTNVSFRGLITPFGANVWYIIIGTLFLSGLVKHFLIHDITFLDMAALVLGVATNRPKKTSSKILFISYSLFGFFLTQLYLGSLADQLQSATDSQMETMEELVNSGLQVGGNQRLAQLLQTPDKTDESNIERTLRKNFIVFKQHDYTDLFLDIINGSNTTLALLVVLNLTDVHRMSNLKKAHIMKENVGSYPLALATWQGFPYLSDFNYKIQILVQNGLIEYWSDMALLNKSYFASDNETEEDDIGVDDLAPAFLLVIMGCIGGFFLLIIEVILYPSKVLS</sequence>
<evidence type="ECO:0000313" key="9">
    <source>
        <dbReference type="EMBL" id="EFN69324.1"/>
    </source>
</evidence>
<dbReference type="PANTHER" id="PTHR42643:SF39">
    <property type="entry name" value="IONOTROPIC RECEPTOR 56A-RELATED"/>
    <property type="match status" value="1"/>
</dbReference>
<comment type="subcellular location">
    <subcellularLocation>
        <location evidence="1">Cell membrane</location>
        <topology evidence="1">Multi-pass membrane protein</topology>
    </subcellularLocation>
</comment>
<feature type="transmembrane region" description="Helical" evidence="8">
    <location>
        <begin position="382"/>
        <end position="399"/>
    </location>
</feature>
<evidence type="ECO:0000256" key="7">
    <source>
        <dbReference type="ARBA" id="ARBA00023180"/>
    </source>
</evidence>
<dbReference type="PANTHER" id="PTHR42643">
    <property type="entry name" value="IONOTROPIC RECEPTOR 20A-RELATED"/>
    <property type="match status" value="1"/>
</dbReference>
<organism evidence="10">
    <name type="scientific">Camponotus floridanus</name>
    <name type="common">Florida carpenter ant</name>
    <dbReference type="NCBI Taxonomy" id="104421"/>
    <lineage>
        <taxon>Eukaryota</taxon>
        <taxon>Metazoa</taxon>
        <taxon>Ecdysozoa</taxon>
        <taxon>Arthropoda</taxon>
        <taxon>Hexapoda</taxon>
        <taxon>Insecta</taxon>
        <taxon>Pterygota</taxon>
        <taxon>Neoptera</taxon>
        <taxon>Endopterygota</taxon>
        <taxon>Hymenoptera</taxon>
        <taxon>Apocrita</taxon>
        <taxon>Aculeata</taxon>
        <taxon>Formicoidea</taxon>
        <taxon>Formicidae</taxon>
        <taxon>Formicinae</taxon>
        <taxon>Camponotus</taxon>
    </lineage>
</organism>
<keyword evidence="6" id="KW-0675">Receptor</keyword>
<reference evidence="9 10" key="1">
    <citation type="journal article" date="2010" name="Science">
        <title>Genomic comparison of the ants Camponotus floridanus and Harpegnathos saltator.</title>
        <authorList>
            <person name="Bonasio R."/>
            <person name="Zhang G."/>
            <person name="Ye C."/>
            <person name="Mutti N.S."/>
            <person name="Fang X."/>
            <person name="Qin N."/>
            <person name="Donahue G."/>
            <person name="Yang P."/>
            <person name="Li Q."/>
            <person name="Li C."/>
            <person name="Zhang P."/>
            <person name="Huang Z."/>
            <person name="Berger S.L."/>
            <person name="Reinberg D."/>
            <person name="Wang J."/>
            <person name="Liebig J."/>
        </authorList>
    </citation>
    <scope>NUCLEOTIDE SEQUENCE [LARGE SCALE GENOMIC DNA]</scope>
    <source>
        <strain evidence="10">C129</strain>
    </source>
</reference>
<keyword evidence="10" id="KW-1185">Reference proteome</keyword>
<proteinExistence type="predicted"/>
<dbReference type="EMBL" id="GL438234">
    <property type="protein sequence ID" value="EFN69324.1"/>
    <property type="molecule type" value="Genomic_DNA"/>
</dbReference>
<protein>
    <recommendedName>
        <fullName evidence="11">Ionotropic glutamate receptor C-terminal domain-containing protein</fullName>
    </recommendedName>
</protein>
<feature type="transmembrane region" description="Helical" evidence="8">
    <location>
        <begin position="571"/>
        <end position="593"/>
    </location>
</feature>
<dbReference type="InterPro" id="IPR052192">
    <property type="entry name" value="Insect_Ionotropic_Sensory_Rcpt"/>
</dbReference>
<gene>
    <name evidence="9" type="ORF">EAG_01064</name>
</gene>
<keyword evidence="2" id="KW-1003">Cell membrane</keyword>
<dbReference type="SUPFAM" id="SSF53850">
    <property type="entry name" value="Periplasmic binding protein-like II"/>
    <property type="match status" value="1"/>
</dbReference>
<feature type="transmembrane region" description="Helical" evidence="8">
    <location>
        <begin position="328"/>
        <end position="347"/>
    </location>
</feature>
<dbReference type="Proteomes" id="UP000000311">
    <property type="component" value="Unassembled WGS sequence"/>
</dbReference>
<evidence type="ECO:0000313" key="10">
    <source>
        <dbReference type="Proteomes" id="UP000000311"/>
    </source>
</evidence>
<evidence type="ECO:0000256" key="8">
    <source>
        <dbReference type="SAM" id="Phobius"/>
    </source>
</evidence>
<accession>E2AB48</accession>
<dbReference type="InParanoid" id="E2AB48"/>
<dbReference type="OrthoDB" id="6506757at2759"/>
<keyword evidence="5 8" id="KW-0472">Membrane</keyword>